<sequence length="37" mass="4001">MSNPVVIPWACLQSQTNVVKEVSCDPSQAVNNLCDIP</sequence>
<reference evidence="1 2" key="1">
    <citation type="journal article" date="2018" name="Front. Plant Sci.">
        <title>Red Clover (Trifolium pratense) and Zigzag Clover (T. medium) - A Picture of Genomic Similarities and Differences.</title>
        <authorList>
            <person name="Dluhosova J."/>
            <person name="Istvanek J."/>
            <person name="Nedelnik J."/>
            <person name="Repkova J."/>
        </authorList>
    </citation>
    <scope>NUCLEOTIDE SEQUENCE [LARGE SCALE GENOMIC DNA]</scope>
    <source>
        <strain evidence="2">cv. 10/8</strain>
        <tissue evidence="1">Leaf</tissue>
    </source>
</reference>
<keyword evidence="2" id="KW-1185">Reference proteome</keyword>
<evidence type="ECO:0000313" key="1">
    <source>
        <dbReference type="EMBL" id="MCI38158.1"/>
    </source>
</evidence>
<dbReference type="AlphaFoldDB" id="A0A392RND5"/>
<evidence type="ECO:0000313" key="2">
    <source>
        <dbReference type="Proteomes" id="UP000265520"/>
    </source>
</evidence>
<accession>A0A392RND5</accession>
<dbReference type="Proteomes" id="UP000265520">
    <property type="component" value="Unassembled WGS sequence"/>
</dbReference>
<protein>
    <submittedName>
        <fullName evidence="1">Uncharacterized protein</fullName>
    </submittedName>
</protein>
<organism evidence="1 2">
    <name type="scientific">Trifolium medium</name>
    <dbReference type="NCBI Taxonomy" id="97028"/>
    <lineage>
        <taxon>Eukaryota</taxon>
        <taxon>Viridiplantae</taxon>
        <taxon>Streptophyta</taxon>
        <taxon>Embryophyta</taxon>
        <taxon>Tracheophyta</taxon>
        <taxon>Spermatophyta</taxon>
        <taxon>Magnoliopsida</taxon>
        <taxon>eudicotyledons</taxon>
        <taxon>Gunneridae</taxon>
        <taxon>Pentapetalae</taxon>
        <taxon>rosids</taxon>
        <taxon>fabids</taxon>
        <taxon>Fabales</taxon>
        <taxon>Fabaceae</taxon>
        <taxon>Papilionoideae</taxon>
        <taxon>50 kb inversion clade</taxon>
        <taxon>NPAAA clade</taxon>
        <taxon>Hologalegina</taxon>
        <taxon>IRL clade</taxon>
        <taxon>Trifolieae</taxon>
        <taxon>Trifolium</taxon>
    </lineage>
</organism>
<proteinExistence type="predicted"/>
<feature type="non-terminal residue" evidence="1">
    <location>
        <position position="37"/>
    </location>
</feature>
<name>A0A392RND5_9FABA</name>
<dbReference type="EMBL" id="LXQA010252628">
    <property type="protein sequence ID" value="MCI38158.1"/>
    <property type="molecule type" value="Genomic_DNA"/>
</dbReference>
<comment type="caution">
    <text evidence="1">The sequence shown here is derived from an EMBL/GenBank/DDBJ whole genome shotgun (WGS) entry which is preliminary data.</text>
</comment>